<protein>
    <submittedName>
        <fullName evidence="6">Type VI secretion system tip protein VgrG</fullName>
    </submittedName>
</protein>
<dbReference type="Pfam" id="PF04717">
    <property type="entry name" value="Phage_base_V"/>
    <property type="match status" value="1"/>
</dbReference>
<dbReference type="Gene3D" id="4.10.220.110">
    <property type="match status" value="1"/>
</dbReference>
<evidence type="ECO:0000256" key="2">
    <source>
        <dbReference type="ARBA" id="ARBA00005558"/>
    </source>
</evidence>
<dbReference type="RefSeq" id="WP_201090670.1">
    <property type="nucleotide sequence ID" value="NZ_CP067393.1"/>
</dbReference>
<organism evidence="6 7">
    <name type="scientific">Entomomonas asaccharolytica</name>
    <dbReference type="NCBI Taxonomy" id="2785331"/>
    <lineage>
        <taxon>Bacteria</taxon>
        <taxon>Pseudomonadati</taxon>
        <taxon>Pseudomonadota</taxon>
        <taxon>Gammaproteobacteria</taxon>
        <taxon>Pseudomonadales</taxon>
        <taxon>Pseudomonadaceae</taxon>
        <taxon>Entomomonas</taxon>
    </lineage>
</organism>
<dbReference type="SUPFAM" id="SSF69255">
    <property type="entry name" value="gp5 N-terminal domain-like"/>
    <property type="match status" value="1"/>
</dbReference>
<gene>
    <name evidence="6" type="primary">tssI</name>
    <name evidence="6" type="ORF">JHT90_10190</name>
</gene>
<dbReference type="SUPFAM" id="SSF69279">
    <property type="entry name" value="Phage tail proteins"/>
    <property type="match status" value="2"/>
</dbReference>
<dbReference type="Gene3D" id="2.30.110.50">
    <property type="match status" value="1"/>
</dbReference>
<dbReference type="InterPro" id="IPR006533">
    <property type="entry name" value="T6SS_Vgr_RhsGE"/>
</dbReference>
<dbReference type="InterPro" id="IPR050708">
    <property type="entry name" value="T6SS_VgrG/RHS"/>
</dbReference>
<comment type="similarity">
    <text evidence="2">Belongs to the VgrG protein family.</text>
</comment>
<dbReference type="EMBL" id="CP067393">
    <property type="protein sequence ID" value="QQP84773.1"/>
    <property type="molecule type" value="Genomic_DNA"/>
</dbReference>
<dbReference type="Pfam" id="PF22178">
    <property type="entry name" value="Gp5_trimer_C"/>
    <property type="match status" value="1"/>
</dbReference>
<dbReference type="Proteomes" id="UP000595278">
    <property type="component" value="Chromosome"/>
</dbReference>
<comment type="subcellular location">
    <subcellularLocation>
        <location evidence="1">Secreted</location>
    </subcellularLocation>
</comment>
<dbReference type="NCBIfam" id="TIGR03361">
    <property type="entry name" value="VI_Rhs_Vgr"/>
    <property type="match status" value="1"/>
</dbReference>
<proteinExistence type="inferred from homology"/>
<dbReference type="InterPro" id="IPR054030">
    <property type="entry name" value="Gp5_Vgr_C"/>
</dbReference>
<keyword evidence="7" id="KW-1185">Reference proteome</keyword>
<evidence type="ECO:0000259" key="4">
    <source>
        <dbReference type="Pfam" id="PF04717"/>
    </source>
</evidence>
<dbReference type="PANTHER" id="PTHR32305">
    <property type="match status" value="1"/>
</dbReference>
<keyword evidence="3" id="KW-0964">Secreted</keyword>
<dbReference type="InterPro" id="IPR006531">
    <property type="entry name" value="Gp5/Vgr_OB"/>
</dbReference>
<reference evidence="6 7" key="1">
    <citation type="submission" date="2021-01" db="EMBL/GenBank/DDBJ databases">
        <title>Entomomonas sp. F2A isolated from a house cricket (Acheta domesticus).</title>
        <authorList>
            <person name="Spergser J."/>
            <person name="Busse H.-J."/>
        </authorList>
    </citation>
    <scope>NUCLEOTIDE SEQUENCE [LARGE SCALE GENOMIC DNA]</scope>
    <source>
        <strain evidence="6 7">F2A</strain>
    </source>
</reference>
<feature type="domain" description="Gp5/Type VI secretion system Vgr protein OB-fold" evidence="4">
    <location>
        <begin position="424"/>
        <end position="489"/>
    </location>
</feature>
<dbReference type="GO" id="GO:0005576">
    <property type="term" value="C:extracellular region"/>
    <property type="evidence" value="ECO:0007669"/>
    <property type="project" value="UniProtKB-SubCell"/>
</dbReference>
<evidence type="ECO:0000256" key="1">
    <source>
        <dbReference type="ARBA" id="ARBA00004613"/>
    </source>
</evidence>
<dbReference type="PANTHER" id="PTHR32305:SF15">
    <property type="entry name" value="PROTEIN RHSA-RELATED"/>
    <property type="match status" value="1"/>
</dbReference>
<dbReference type="InterPro" id="IPR037026">
    <property type="entry name" value="Vgr_OB-fold_dom_sf"/>
</dbReference>
<evidence type="ECO:0000259" key="5">
    <source>
        <dbReference type="Pfam" id="PF22178"/>
    </source>
</evidence>
<sequence>MFDSANSTHFSLDVEGVESNAKLQVLAFEGIEAISSDYAFEITLVCNHIRFDITQLLSKPAFLAFNPDKSEGINGVIQSVKRGAVGQHYATYKVILTPTLTHLKKRTNQRVFRDKTVPEIISAILTEYGMQEGAQFEFKLKDTYPIREYCTQYDQTDYQFINHLAESEGIFYYFEHSQEQHKLTFADANPFFPTLAQAIKYISDTGFVADERVLKRFDIGLSSCTTEASWRNYNFQNMKIPEGNFAGTQSAKANEAIEPSLESYDYPSRHMDKARADHLAKVEIERLRASQILAEAYGDVIGLHAGLYITVDNHPLPDTEQPWLINQIRHAGKQPAVLEAFGDTTSANSTMATSQLHKYFNYPVSSQLQFPLEDFSQGYRNVAVLTPQDVPYRPQKLHPKPKVLGAQTAIVTGAAGEEIYCDEYGRIKIQCHWDREGNYDENSSHWVRVASNWAHDGYGAVVIPRVGMEVLVEYEEGDPDFPIVVGAIHNGVNKVPYDLPANKTRSVFKTSSSKGGVGSNEFRIEDKADEEQIFIQAQKDFDQLTKNNHTIEVRNNSHLQVQNEHSETIVKNRYTKNESEEHHLTELDRKTQILMNDHKTVAQEEHTSVGTIYTSEAGMEIHLKAGEQCVVDGGLSLTLKAGGQHIVLNPAGIWMTTPQFTGGAPMVGTPANPLLPFAKEAAVEETDTPPIWKGFVLFSE</sequence>
<dbReference type="SUPFAM" id="SSF69349">
    <property type="entry name" value="Phage fibre proteins"/>
    <property type="match status" value="1"/>
</dbReference>
<evidence type="ECO:0000313" key="7">
    <source>
        <dbReference type="Proteomes" id="UP000595278"/>
    </source>
</evidence>
<dbReference type="AlphaFoldDB" id="A0A974NDY6"/>
<dbReference type="Pfam" id="PF05954">
    <property type="entry name" value="Phage_GPD"/>
    <property type="match status" value="1"/>
</dbReference>
<accession>A0A974NDY6</accession>
<name>A0A974NDY6_9GAMM</name>
<dbReference type="InterPro" id="IPR017847">
    <property type="entry name" value="T6SS_RhsGE_Vgr_subset"/>
</dbReference>
<dbReference type="KEGG" id="eaz:JHT90_10190"/>
<feature type="domain" description="Gp5/Type VI secretion system Vgr C-terminal trimerisation" evidence="5">
    <location>
        <begin position="506"/>
        <end position="612"/>
    </location>
</feature>
<dbReference type="Gene3D" id="3.55.50.10">
    <property type="entry name" value="Baseplate protein-like domains"/>
    <property type="match status" value="1"/>
</dbReference>
<dbReference type="NCBIfam" id="TIGR01646">
    <property type="entry name" value="vgr_GE"/>
    <property type="match status" value="1"/>
</dbReference>
<dbReference type="Gene3D" id="2.40.50.230">
    <property type="entry name" value="Gp5 N-terminal domain"/>
    <property type="match status" value="1"/>
</dbReference>
<evidence type="ECO:0000256" key="3">
    <source>
        <dbReference type="ARBA" id="ARBA00022525"/>
    </source>
</evidence>
<evidence type="ECO:0000313" key="6">
    <source>
        <dbReference type="EMBL" id="QQP84773.1"/>
    </source>
</evidence>